<evidence type="ECO:0008006" key="4">
    <source>
        <dbReference type="Google" id="ProtNLM"/>
    </source>
</evidence>
<evidence type="ECO:0000256" key="1">
    <source>
        <dbReference type="SAM" id="MobiDB-lite"/>
    </source>
</evidence>
<gene>
    <name evidence="2" type="ORF">CR513_45745</name>
</gene>
<protein>
    <recommendedName>
        <fullName evidence="4">CCHC-type domain-containing protein</fullName>
    </recommendedName>
</protein>
<feature type="compositionally biased region" description="Acidic residues" evidence="1">
    <location>
        <begin position="112"/>
        <end position="121"/>
    </location>
</feature>
<proteinExistence type="predicted"/>
<feature type="region of interest" description="Disordered" evidence="1">
    <location>
        <begin position="90"/>
        <end position="121"/>
    </location>
</feature>
<feature type="non-terminal residue" evidence="2">
    <location>
        <position position="1"/>
    </location>
</feature>
<evidence type="ECO:0000313" key="3">
    <source>
        <dbReference type="Proteomes" id="UP000257109"/>
    </source>
</evidence>
<dbReference type="EMBL" id="QJKJ01010158">
    <property type="protein sequence ID" value="RDX74505.1"/>
    <property type="molecule type" value="Genomic_DNA"/>
</dbReference>
<feature type="compositionally biased region" description="Polar residues" evidence="1">
    <location>
        <begin position="1"/>
        <end position="10"/>
    </location>
</feature>
<reference evidence="2" key="1">
    <citation type="submission" date="2018-05" db="EMBL/GenBank/DDBJ databases">
        <title>Draft genome of Mucuna pruriens seed.</title>
        <authorList>
            <person name="Nnadi N.E."/>
            <person name="Vos R."/>
            <person name="Hasami M.H."/>
            <person name="Devisetty U.K."/>
            <person name="Aguiy J.C."/>
        </authorList>
    </citation>
    <scope>NUCLEOTIDE SEQUENCE [LARGE SCALE GENOMIC DNA]</scope>
    <source>
        <strain evidence="2">JCA_2017</strain>
    </source>
</reference>
<dbReference type="Proteomes" id="UP000257109">
    <property type="component" value="Unassembled WGS sequence"/>
</dbReference>
<keyword evidence="3" id="KW-1185">Reference proteome</keyword>
<sequence>MDLDRSFSSPTSPPIYKKKTNPDKGRPRRDKSPKKGSLLPQCQKEEGNLPNPQLASKSISIKYFKCLGKGHRASQCPNKRGMILLEDGTLDNDSSKFESLSTSEFDASCEYSPDEEGDMSM</sequence>
<accession>A0A371F883</accession>
<evidence type="ECO:0000313" key="2">
    <source>
        <dbReference type="EMBL" id="RDX74505.1"/>
    </source>
</evidence>
<feature type="non-terminal residue" evidence="2">
    <location>
        <position position="121"/>
    </location>
</feature>
<feature type="region of interest" description="Disordered" evidence="1">
    <location>
        <begin position="1"/>
        <end position="53"/>
    </location>
</feature>
<comment type="caution">
    <text evidence="2">The sequence shown here is derived from an EMBL/GenBank/DDBJ whole genome shotgun (WGS) entry which is preliminary data.</text>
</comment>
<organism evidence="2 3">
    <name type="scientific">Mucuna pruriens</name>
    <name type="common">Velvet bean</name>
    <name type="synonym">Dolichos pruriens</name>
    <dbReference type="NCBI Taxonomy" id="157652"/>
    <lineage>
        <taxon>Eukaryota</taxon>
        <taxon>Viridiplantae</taxon>
        <taxon>Streptophyta</taxon>
        <taxon>Embryophyta</taxon>
        <taxon>Tracheophyta</taxon>
        <taxon>Spermatophyta</taxon>
        <taxon>Magnoliopsida</taxon>
        <taxon>eudicotyledons</taxon>
        <taxon>Gunneridae</taxon>
        <taxon>Pentapetalae</taxon>
        <taxon>rosids</taxon>
        <taxon>fabids</taxon>
        <taxon>Fabales</taxon>
        <taxon>Fabaceae</taxon>
        <taxon>Papilionoideae</taxon>
        <taxon>50 kb inversion clade</taxon>
        <taxon>NPAAA clade</taxon>
        <taxon>indigoferoid/millettioid clade</taxon>
        <taxon>Phaseoleae</taxon>
        <taxon>Mucuna</taxon>
    </lineage>
</organism>
<dbReference type="AlphaFoldDB" id="A0A371F883"/>
<name>A0A371F883_MUCPR</name>
<dbReference type="OrthoDB" id="1719899at2759"/>